<dbReference type="EMBL" id="JAFKCS010000036">
    <property type="protein sequence ID" value="MBN7822209.1"/>
    <property type="molecule type" value="Genomic_DNA"/>
</dbReference>
<reference evidence="1 2" key="1">
    <citation type="submission" date="2021-03" db="EMBL/GenBank/DDBJ databases">
        <title>novel species isolated from a fishpond in China.</title>
        <authorList>
            <person name="Lu H."/>
            <person name="Cai Z."/>
        </authorList>
    </citation>
    <scope>NUCLEOTIDE SEQUENCE [LARGE SCALE GENOMIC DNA]</scope>
    <source>
        <strain evidence="1 2">Y57</strain>
    </source>
</reference>
<dbReference type="InterPro" id="IPR004590">
    <property type="entry name" value="ssDNA_annealing_RecT"/>
</dbReference>
<dbReference type="RefSeq" id="WP_206596158.1">
    <property type="nucleotide sequence ID" value="NZ_JAFKCS010000036.1"/>
</dbReference>
<dbReference type="NCBIfam" id="TIGR00616">
    <property type="entry name" value="rect"/>
    <property type="match status" value="1"/>
</dbReference>
<gene>
    <name evidence="1" type="ORF">J0A65_20255</name>
</gene>
<proteinExistence type="predicted"/>
<sequence>MSNALSTITSDIYGARDAFASVLTDRSLNFEREAEFAIQTIAANDYSTKLALNNRQSVVNAVTNIAAIGISLNPAKKQAYLVPRDGKICLDISYIGLMDLAMNTGAIRWAQAELVYSGDNFALNGFDKPPTHSFNPFAKDRGDVIGVYVVVKTADGDYLTETMSMDEVNAIRDRSSAWKAWVDKKKSCPWVTDPGEMAKKTCVKRAYKFWPKTDRLEEAIHYLNTEGNEGLANLSKPANDSDLAVRWIDQAVKAQSKEALQQVWISGLADIKQAKDKVAYPQFKAAVEKRKAELEAPENQPIEGETV</sequence>
<keyword evidence="2" id="KW-1185">Reference proteome</keyword>
<dbReference type="Proteomes" id="UP000663992">
    <property type="component" value="Unassembled WGS sequence"/>
</dbReference>
<accession>A0ABS3D074</accession>
<dbReference type="Pfam" id="PF03837">
    <property type="entry name" value="RecT"/>
    <property type="match status" value="1"/>
</dbReference>
<dbReference type="InterPro" id="IPR018330">
    <property type="entry name" value="RecT_fam"/>
</dbReference>
<evidence type="ECO:0000313" key="1">
    <source>
        <dbReference type="EMBL" id="MBN7822209.1"/>
    </source>
</evidence>
<evidence type="ECO:0000313" key="2">
    <source>
        <dbReference type="Proteomes" id="UP000663992"/>
    </source>
</evidence>
<organism evidence="1 2">
    <name type="scientific">Bowmanella yangjiangensis</name>
    <dbReference type="NCBI Taxonomy" id="2811230"/>
    <lineage>
        <taxon>Bacteria</taxon>
        <taxon>Pseudomonadati</taxon>
        <taxon>Pseudomonadota</taxon>
        <taxon>Gammaproteobacteria</taxon>
        <taxon>Alteromonadales</taxon>
        <taxon>Alteromonadaceae</taxon>
        <taxon>Bowmanella</taxon>
    </lineage>
</organism>
<protein>
    <submittedName>
        <fullName evidence="1">Recombinase RecT</fullName>
    </submittedName>
</protein>
<name>A0ABS3D074_9ALTE</name>
<comment type="caution">
    <text evidence="1">The sequence shown here is derived from an EMBL/GenBank/DDBJ whole genome shotgun (WGS) entry which is preliminary data.</text>
</comment>